<sequence length="328" mass="36883">MSEADGIQEGTNTNPSNMNTANNDDNENYFGNLNDELSFGGMDDDPEDNDFLDMYNLTPRQRVIYKAKKLMYQAKNRFDSLKAWQKGLVYLAGASFFVAGILFLVYRHKIMDKIVETSNDLEAKSSTQFLLLLFIFIVAFPPLIGYSFLSTSTGLIYGVTFHGWIILALGSVCGSVASFAVFKNLLHSRAEKLIHANRRFEAFASILQENNSYLILALFRLCPFPYSLTNGAVAGVYGISVRNFAIANVITTPKLFVYLFIGSRIKNLAETESPGSKLFDIISIVVAVCILMMTAWILYYKTNQRYKQLQREDNQAPIDSLGETDFEI</sequence>
<evidence type="ECO:0000256" key="7">
    <source>
        <dbReference type="ARBA" id="ARBA00022989"/>
    </source>
</evidence>
<evidence type="ECO:0000256" key="4">
    <source>
        <dbReference type="ARBA" id="ARBA00013533"/>
    </source>
</evidence>
<dbReference type="GO" id="GO:0000139">
    <property type="term" value="C:Golgi membrane"/>
    <property type="evidence" value="ECO:0007669"/>
    <property type="project" value="UniProtKB-SubCell"/>
</dbReference>
<evidence type="ECO:0000256" key="10">
    <source>
        <dbReference type="SAM" id="MobiDB-lite"/>
    </source>
</evidence>
<reference evidence="13 14" key="1">
    <citation type="submission" date="2017-04" db="EMBL/GenBank/DDBJ databases">
        <authorList>
            <person name="Afonso C.L."/>
            <person name="Miller P.J."/>
            <person name="Scott M.A."/>
            <person name="Spackman E."/>
            <person name="Goraichik I."/>
            <person name="Dimitrov K.M."/>
            <person name="Suarez D.L."/>
            <person name="Swayne D.E."/>
        </authorList>
    </citation>
    <scope>NUCLEOTIDE SEQUENCE [LARGE SCALE GENOMIC DNA]</scope>
</reference>
<feature type="transmembrane region" description="Helical" evidence="11">
    <location>
        <begin position="244"/>
        <end position="261"/>
    </location>
</feature>
<feature type="compositionally biased region" description="Low complexity" evidence="10">
    <location>
        <begin position="11"/>
        <end position="23"/>
    </location>
</feature>
<keyword evidence="8" id="KW-0333">Golgi apparatus</keyword>
<comment type="function">
    <text evidence="1">Golgi membrane protein involved in vesicular trafficking and spindle migration.</text>
</comment>
<evidence type="ECO:0000256" key="8">
    <source>
        <dbReference type="ARBA" id="ARBA00023034"/>
    </source>
</evidence>
<evidence type="ECO:0000256" key="3">
    <source>
        <dbReference type="ARBA" id="ARBA00008640"/>
    </source>
</evidence>
<evidence type="ECO:0000259" key="12">
    <source>
        <dbReference type="Pfam" id="PF09335"/>
    </source>
</evidence>
<dbReference type="OrthoDB" id="166803at2759"/>
<feature type="transmembrane region" description="Helical" evidence="11">
    <location>
        <begin position="281"/>
        <end position="300"/>
    </location>
</feature>
<feature type="domain" description="VTT" evidence="12">
    <location>
        <begin position="146"/>
        <end position="263"/>
    </location>
</feature>
<protein>
    <recommendedName>
        <fullName evidence="4">Golgi apparatus membrane protein TVP38</fullName>
    </recommendedName>
    <alternativeName>
        <fullName evidence="5">Golgi apparatus membrane protein tvp38</fullName>
    </alternativeName>
</protein>
<dbReference type="PANTHER" id="PTHR47549:SF1">
    <property type="entry name" value="GOLGI APPARATUS MEMBRANE PROTEIN TVP38"/>
    <property type="match status" value="1"/>
</dbReference>
<gene>
    <name evidence="13" type="ORF">KASA_0H00781G</name>
</gene>
<evidence type="ECO:0000256" key="9">
    <source>
        <dbReference type="ARBA" id="ARBA00023136"/>
    </source>
</evidence>
<dbReference type="GO" id="GO:0000022">
    <property type="term" value="P:mitotic spindle elongation"/>
    <property type="evidence" value="ECO:0007669"/>
    <property type="project" value="TreeGrafter"/>
</dbReference>
<feature type="transmembrane region" description="Helical" evidence="11">
    <location>
        <begin position="127"/>
        <end position="149"/>
    </location>
</feature>
<dbReference type="STRING" id="1789683.A0A1X7RAQ6"/>
<accession>A0A1X7RAQ6</accession>
<dbReference type="Proteomes" id="UP000196158">
    <property type="component" value="Unassembled WGS sequence"/>
</dbReference>
<evidence type="ECO:0000313" key="13">
    <source>
        <dbReference type="EMBL" id="SMN22296.1"/>
    </source>
</evidence>
<comment type="subcellular location">
    <subcellularLocation>
        <location evidence="2">Golgi apparatus membrane</location>
        <topology evidence="2">Multi-pass membrane protein</topology>
    </subcellularLocation>
</comment>
<organism evidence="13 14">
    <name type="scientific">Maudiozyma saulgeensis</name>
    <dbReference type="NCBI Taxonomy" id="1789683"/>
    <lineage>
        <taxon>Eukaryota</taxon>
        <taxon>Fungi</taxon>
        <taxon>Dikarya</taxon>
        <taxon>Ascomycota</taxon>
        <taxon>Saccharomycotina</taxon>
        <taxon>Saccharomycetes</taxon>
        <taxon>Saccharomycetales</taxon>
        <taxon>Saccharomycetaceae</taxon>
        <taxon>Maudiozyma</taxon>
    </lineage>
</organism>
<feature type="region of interest" description="Disordered" evidence="10">
    <location>
        <begin position="1"/>
        <end position="27"/>
    </location>
</feature>
<keyword evidence="9 11" id="KW-0472">Membrane</keyword>
<evidence type="ECO:0000256" key="5">
    <source>
        <dbReference type="ARBA" id="ARBA00020673"/>
    </source>
</evidence>
<evidence type="ECO:0000313" key="14">
    <source>
        <dbReference type="Proteomes" id="UP000196158"/>
    </source>
</evidence>
<dbReference type="GO" id="GO:0016192">
    <property type="term" value="P:vesicle-mediated transport"/>
    <property type="evidence" value="ECO:0007669"/>
    <property type="project" value="TreeGrafter"/>
</dbReference>
<name>A0A1X7RAQ6_9SACH</name>
<proteinExistence type="inferred from homology"/>
<evidence type="ECO:0000256" key="1">
    <source>
        <dbReference type="ARBA" id="ARBA00002978"/>
    </source>
</evidence>
<dbReference type="Pfam" id="PF09335">
    <property type="entry name" value="VTT_dom"/>
    <property type="match status" value="1"/>
</dbReference>
<evidence type="ECO:0000256" key="11">
    <source>
        <dbReference type="SAM" id="Phobius"/>
    </source>
</evidence>
<dbReference type="InterPro" id="IPR032816">
    <property type="entry name" value="VTT_dom"/>
</dbReference>
<feature type="transmembrane region" description="Helical" evidence="11">
    <location>
        <begin position="161"/>
        <end position="182"/>
    </location>
</feature>
<keyword evidence="7 11" id="KW-1133">Transmembrane helix</keyword>
<dbReference type="EMBL" id="FXLY01000011">
    <property type="protein sequence ID" value="SMN22296.1"/>
    <property type="molecule type" value="Genomic_DNA"/>
</dbReference>
<feature type="transmembrane region" description="Helical" evidence="11">
    <location>
        <begin position="87"/>
        <end position="106"/>
    </location>
</feature>
<comment type="similarity">
    <text evidence="3">Belongs to the TVP38/TMEM64 family.</text>
</comment>
<evidence type="ECO:0000256" key="6">
    <source>
        <dbReference type="ARBA" id="ARBA00022692"/>
    </source>
</evidence>
<keyword evidence="14" id="KW-1185">Reference proteome</keyword>
<dbReference type="InterPro" id="IPR051076">
    <property type="entry name" value="Golgi_membrane_TVP38/TMEM64"/>
</dbReference>
<keyword evidence="6 11" id="KW-0812">Transmembrane</keyword>
<dbReference type="PANTHER" id="PTHR47549">
    <property type="entry name" value="GOLGI APPARATUS MEMBRANE PROTEIN TVP38-RELATED"/>
    <property type="match status" value="1"/>
</dbReference>
<evidence type="ECO:0000256" key="2">
    <source>
        <dbReference type="ARBA" id="ARBA00004653"/>
    </source>
</evidence>
<dbReference type="AlphaFoldDB" id="A0A1X7RAQ6"/>